<feature type="compositionally biased region" description="Low complexity" evidence="1">
    <location>
        <begin position="173"/>
        <end position="186"/>
    </location>
</feature>
<name>U4LGF7_PYROM</name>
<dbReference type="AlphaFoldDB" id="U4LGF7"/>
<evidence type="ECO:0000313" key="2">
    <source>
        <dbReference type="EMBL" id="CCX30617.1"/>
    </source>
</evidence>
<accession>U4LGF7</accession>
<protein>
    <submittedName>
        <fullName evidence="2">Uncharacterized protein</fullName>
    </submittedName>
</protein>
<reference evidence="2 3" key="1">
    <citation type="journal article" date="2013" name="PLoS Genet.">
        <title>The genome and development-dependent transcriptomes of Pyronema confluens: a window into fungal evolution.</title>
        <authorList>
            <person name="Traeger S."/>
            <person name="Altegoer F."/>
            <person name="Freitag M."/>
            <person name="Gabaldon T."/>
            <person name="Kempken F."/>
            <person name="Kumar A."/>
            <person name="Marcet-Houben M."/>
            <person name="Poggeler S."/>
            <person name="Stajich J.E."/>
            <person name="Nowrousian M."/>
        </authorList>
    </citation>
    <scope>NUCLEOTIDE SEQUENCE [LARGE SCALE GENOMIC DNA]</scope>
    <source>
        <strain evidence="3">CBS 100304</strain>
        <tissue evidence="2">Vegetative mycelium</tissue>
    </source>
</reference>
<feature type="compositionally biased region" description="Basic and acidic residues" evidence="1">
    <location>
        <begin position="87"/>
        <end position="105"/>
    </location>
</feature>
<proteinExistence type="predicted"/>
<evidence type="ECO:0000313" key="3">
    <source>
        <dbReference type="Proteomes" id="UP000018144"/>
    </source>
</evidence>
<organism evidence="2 3">
    <name type="scientific">Pyronema omphalodes (strain CBS 100304)</name>
    <name type="common">Pyronema confluens</name>
    <dbReference type="NCBI Taxonomy" id="1076935"/>
    <lineage>
        <taxon>Eukaryota</taxon>
        <taxon>Fungi</taxon>
        <taxon>Dikarya</taxon>
        <taxon>Ascomycota</taxon>
        <taxon>Pezizomycotina</taxon>
        <taxon>Pezizomycetes</taxon>
        <taxon>Pezizales</taxon>
        <taxon>Pyronemataceae</taxon>
        <taxon>Pyronema</taxon>
    </lineage>
</organism>
<feature type="region of interest" description="Disordered" evidence="1">
    <location>
        <begin position="173"/>
        <end position="192"/>
    </location>
</feature>
<sequence>MDVDSIEEGLAIKKALVEGTTEDEEERPNAREKIKRIKGPNGGREKTEKRRLQREQKRLREGIDKESMRGIRAANPPVSNPFGHWNPKTEAKKRARENKKERGEDEAGYVAQGRDRSKEIIAVKIERDYGLEPSATPILITAIPRGSTVQGLVDFGIVKTALIQDLVFRTLNKSSRSPKTRSPSASYVLLQD</sequence>
<feature type="region of interest" description="Disordered" evidence="1">
    <location>
        <begin position="17"/>
        <end position="111"/>
    </location>
</feature>
<keyword evidence="3" id="KW-1185">Reference proteome</keyword>
<evidence type="ECO:0000256" key="1">
    <source>
        <dbReference type="SAM" id="MobiDB-lite"/>
    </source>
</evidence>
<gene>
    <name evidence="2" type="ORF">PCON_08954</name>
</gene>
<dbReference type="Proteomes" id="UP000018144">
    <property type="component" value="Unassembled WGS sequence"/>
</dbReference>
<feature type="compositionally biased region" description="Basic and acidic residues" evidence="1">
    <location>
        <begin position="43"/>
        <end position="69"/>
    </location>
</feature>
<dbReference type="EMBL" id="HF935459">
    <property type="protein sequence ID" value="CCX30617.1"/>
    <property type="molecule type" value="Genomic_DNA"/>
</dbReference>